<keyword evidence="2" id="KW-1185">Reference proteome</keyword>
<evidence type="ECO:0000313" key="1">
    <source>
        <dbReference type="EMBL" id="UYP45558.1"/>
    </source>
</evidence>
<dbReference type="Proteomes" id="UP001208689">
    <property type="component" value="Chromosome"/>
</dbReference>
<organism evidence="1 2">
    <name type="scientific">Candidatus Lokiarchaeum ossiferum</name>
    <dbReference type="NCBI Taxonomy" id="2951803"/>
    <lineage>
        <taxon>Archaea</taxon>
        <taxon>Promethearchaeati</taxon>
        <taxon>Promethearchaeota</taxon>
        <taxon>Promethearchaeia</taxon>
        <taxon>Promethearchaeales</taxon>
        <taxon>Promethearchaeaceae</taxon>
        <taxon>Candidatus Lokiarchaeum</taxon>
    </lineage>
</organism>
<gene>
    <name evidence="1" type="ORF">NEF87_001843</name>
</gene>
<accession>A0ABY6HQE2</accession>
<reference evidence="1" key="1">
    <citation type="submission" date="2022-09" db="EMBL/GenBank/DDBJ databases">
        <title>Actin cytoskeleton and complex cell architecture in an #Asgard archaeon.</title>
        <authorList>
            <person name="Ponce Toledo R.I."/>
            <person name="Schleper C."/>
            <person name="Rodrigues Oliveira T."/>
            <person name="Wollweber F."/>
            <person name="Xu J."/>
            <person name="Rittmann S."/>
            <person name="Klingl A."/>
            <person name="Pilhofer M."/>
        </authorList>
    </citation>
    <scope>NUCLEOTIDE SEQUENCE</scope>
    <source>
        <strain evidence="1">B-35</strain>
    </source>
</reference>
<dbReference type="InterPro" id="IPR011990">
    <property type="entry name" value="TPR-like_helical_dom_sf"/>
</dbReference>
<sequence>MALGSFFFVVDDAKIARKAVYLSPESPQIEIGDNEFLRIRTGHSDKSYVLTLLADAQLFTYKKELDVKRKIVELIGGVILERDINTEIHKDALKMFVEKMAEFKDKPNGDLIILIEQRHAQHFDKPQFILDQKEIEKRLTDKVKSLNKRGKFDEANILLDKIKKIPKKLYAAHNTAEKAYKNRDFDKAEREYATAKKHAENLGEKDLVSMYKSKINLARKTPSLLKKRDDFVDKALSSLKAGDFTKAQRFFKKASEASEDLMDSTRSEEYALKAKALAEYVRVDKKFNR</sequence>
<proteinExistence type="predicted"/>
<dbReference type="EMBL" id="CP104013">
    <property type="protein sequence ID" value="UYP45558.1"/>
    <property type="molecule type" value="Genomic_DNA"/>
</dbReference>
<dbReference type="SUPFAM" id="SSF48452">
    <property type="entry name" value="TPR-like"/>
    <property type="match status" value="1"/>
</dbReference>
<protein>
    <submittedName>
        <fullName evidence="1">Uncharacterized protein</fullName>
    </submittedName>
</protein>
<evidence type="ECO:0000313" key="2">
    <source>
        <dbReference type="Proteomes" id="UP001208689"/>
    </source>
</evidence>
<name>A0ABY6HQE2_9ARCH</name>